<sequence>MDDYFAAGSAPVLDVQALQDTVAPREFSNILKNALGNRLTIVHVDGAGHALIPEQPEAVAIALGDWVKQLLAPPRVAPLGSKRVEQT</sequence>
<dbReference type="InterPro" id="IPR029058">
    <property type="entry name" value="AB_hydrolase_fold"/>
</dbReference>
<protein>
    <recommendedName>
        <fullName evidence="3">Peptidase S33 tripeptidyl aminopeptidase-like C-terminal domain-containing protein</fullName>
    </recommendedName>
</protein>
<gene>
    <name evidence="1" type="ORF">LMG26411_04361</name>
</gene>
<name>A0ABN7Q1Q0_9BURK</name>
<evidence type="ECO:0000313" key="1">
    <source>
        <dbReference type="EMBL" id="CAG2153226.1"/>
    </source>
</evidence>
<organism evidence="1 2">
    <name type="scientific">Cupriavidus numazuensis</name>
    <dbReference type="NCBI Taxonomy" id="221992"/>
    <lineage>
        <taxon>Bacteria</taxon>
        <taxon>Pseudomonadati</taxon>
        <taxon>Pseudomonadota</taxon>
        <taxon>Betaproteobacteria</taxon>
        <taxon>Burkholderiales</taxon>
        <taxon>Burkholderiaceae</taxon>
        <taxon>Cupriavidus</taxon>
    </lineage>
</organism>
<accession>A0ABN7Q1Q0</accession>
<reference evidence="1 2" key="1">
    <citation type="submission" date="2021-03" db="EMBL/GenBank/DDBJ databases">
        <authorList>
            <person name="Peeters C."/>
        </authorList>
    </citation>
    <scope>NUCLEOTIDE SEQUENCE [LARGE SCALE GENOMIC DNA]</scope>
    <source>
        <strain evidence="1 2">LMG 26411</strain>
    </source>
</reference>
<comment type="caution">
    <text evidence="1">The sequence shown here is derived from an EMBL/GenBank/DDBJ whole genome shotgun (WGS) entry which is preliminary data.</text>
</comment>
<dbReference type="SUPFAM" id="SSF53474">
    <property type="entry name" value="alpha/beta-Hydrolases"/>
    <property type="match status" value="1"/>
</dbReference>
<evidence type="ECO:0000313" key="2">
    <source>
        <dbReference type="Proteomes" id="UP000672657"/>
    </source>
</evidence>
<dbReference type="Proteomes" id="UP000672657">
    <property type="component" value="Unassembled WGS sequence"/>
</dbReference>
<dbReference type="Gene3D" id="3.40.50.1820">
    <property type="entry name" value="alpha/beta hydrolase"/>
    <property type="match status" value="1"/>
</dbReference>
<keyword evidence="2" id="KW-1185">Reference proteome</keyword>
<proteinExistence type="predicted"/>
<evidence type="ECO:0008006" key="3">
    <source>
        <dbReference type="Google" id="ProtNLM"/>
    </source>
</evidence>
<dbReference type="EMBL" id="CAJPVI010000028">
    <property type="protein sequence ID" value="CAG2153226.1"/>
    <property type="molecule type" value="Genomic_DNA"/>
</dbReference>